<organism evidence="2 3">
    <name type="scientific">Flammeovirga pectinis</name>
    <dbReference type="NCBI Taxonomy" id="2494373"/>
    <lineage>
        <taxon>Bacteria</taxon>
        <taxon>Pseudomonadati</taxon>
        <taxon>Bacteroidota</taxon>
        <taxon>Cytophagia</taxon>
        <taxon>Cytophagales</taxon>
        <taxon>Flammeovirgaceae</taxon>
        <taxon>Flammeovirga</taxon>
    </lineage>
</organism>
<dbReference type="KEGG" id="fll:EI427_05375"/>
<dbReference type="InterPro" id="IPR036907">
    <property type="entry name" value="5'-Nucleotdase_C_sf"/>
</dbReference>
<dbReference type="PANTHER" id="PTHR11575">
    <property type="entry name" value="5'-NUCLEOTIDASE-RELATED"/>
    <property type="match status" value="1"/>
</dbReference>
<dbReference type="PROSITE" id="PS51257">
    <property type="entry name" value="PROKAR_LIPOPROTEIN"/>
    <property type="match status" value="1"/>
</dbReference>
<dbReference type="EMBL" id="CP034562">
    <property type="protein sequence ID" value="AZQ61683.1"/>
    <property type="molecule type" value="Genomic_DNA"/>
</dbReference>
<dbReference type="AlphaFoldDB" id="A0A3Q9FJQ9"/>
<dbReference type="RefSeq" id="WP_126612428.1">
    <property type="nucleotide sequence ID" value="NZ_CP034562.1"/>
</dbReference>
<reference evidence="2 3" key="1">
    <citation type="submission" date="2018-12" db="EMBL/GenBank/DDBJ databases">
        <title>Flammeovirga pectinis sp. nov., isolated from the gut of the Korean scallop, Patinopecten yessoensis.</title>
        <authorList>
            <person name="Bae J.-W."/>
            <person name="Jeong Y.-S."/>
            <person name="Kang W."/>
        </authorList>
    </citation>
    <scope>NUCLEOTIDE SEQUENCE [LARGE SCALE GENOMIC DNA]</scope>
    <source>
        <strain evidence="2 3">L12M1</strain>
    </source>
</reference>
<proteinExistence type="predicted"/>
<dbReference type="GO" id="GO:0009166">
    <property type="term" value="P:nucleotide catabolic process"/>
    <property type="evidence" value="ECO:0007669"/>
    <property type="project" value="InterPro"/>
</dbReference>
<dbReference type="Pfam" id="PF02872">
    <property type="entry name" value="5_nucleotid_C"/>
    <property type="match status" value="1"/>
</dbReference>
<dbReference type="SUPFAM" id="SSF55816">
    <property type="entry name" value="5'-nucleotidase (syn. UDP-sugar hydrolase), C-terminal domain"/>
    <property type="match status" value="1"/>
</dbReference>
<accession>A0A3Q9FJQ9</accession>
<sequence>MKKIPILLLTLSIIYGCAPSTNVLDSSVYTSISIDNTLSESTVMDSVIAPYKSKLDGQMNQVISFTAEDLIISNPVGTLGNFVCDLSVEMAEKETGVSIDMCLMNNGGLRAPIFKGEITRRHVFKLMPFDNALYVVTMKGEAMNEMLNYIAERHEPTSGLKMGIKDNKPVKPIINGLPFDKNKEYKVLTSDYLYHGGDKMYFFQKSIKVDNVDMLIRDAIMEYTETHNPLVIDQSTRLYFL</sequence>
<feature type="domain" description="5'-Nucleotidase C-terminal" evidence="1">
    <location>
        <begin position="76"/>
        <end position="202"/>
    </location>
</feature>
<keyword evidence="2" id="KW-0378">Hydrolase</keyword>
<gene>
    <name evidence="2" type="ORF">EI427_05375</name>
</gene>
<protein>
    <submittedName>
        <fullName evidence="2">UDP-sugar hydrolase</fullName>
    </submittedName>
</protein>
<name>A0A3Q9FJQ9_9BACT</name>
<dbReference type="PANTHER" id="PTHR11575:SF24">
    <property type="entry name" value="5'-NUCLEOTIDASE"/>
    <property type="match status" value="1"/>
</dbReference>
<dbReference type="InterPro" id="IPR008334">
    <property type="entry name" value="5'-Nucleotdase_C"/>
</dbReference>
<dbReference type="PRINTS" id="PR01607">
    <property type="entry name" value="APYRASEFAMLY"/>
</dbReference>
<dbReference type="Gene3D" id="3.90.780.10">
    <property type="entry name" value="5'-Nucleotidase, C-terminal domain"/>
    <property type="match status" value="1"/>
</dbReference>
<keyword evidence="3" id="KW-1185">Reference proteome</keyword>
<dbReference type="InterPro" id="IPR006179">
    <property type="entry name" value="5_nucleotidase/apyrase"/>
</dbReference>
<dbReference type="OrthoDB" id="4762412at2"/>
<evidence type="ECO:0000313" key="2">
    <source>
        <dbReference type="EMBL" id="AZQ61683.1"/>
    </source>
</evidence>
<dbReference type="Proteomes" id="UP000267268">
    <property type="component" value="Chromosome 1"/>
</dbReference>
<evidence type="ECO:0000313" key="3">
    <source>
        <dbReference type="Proteomes" id="UP000267268"/>
    </source>
</evidence>
<dbReference type="GO" id="GO:0016787">
    <property type="term" value="F:hydrolase activity"/>
    <property type="evidence" value="ECO:0007669"/>
    <property type="project" value="UniProtKB-KW"/>
</dbReference>
<evidence type="ECO:0000259" key="1">
    <source>
        <dbReference type="Pfam" id="PF02872"/>
    </source>
</evidence>